<keyword evidence="7" id="KW-0503">Monooxygenase</keyword>
<evidence type="ECO:0000256" key="2">
    <source>
        <dbReference type="ARBA" id="ARBA00010617"/>
    </source>
</evidence>
<evidence type="ECO:0008006" key="10">
    <source>
        <dbReference type="Google" id="ProtNLM"/>
    </source>
</evidence>
<name>A0ABQ7IV44_9HELO</name>
<evidence type="ECO:0000313" key="9">
    <source>
        <dbReference type="Proteomes" id="UP000783213"/>
    </source>
</evidence>
<keyword evidence="5" id="KW-0408">Iron</keyword>
<dbReference type="PRINTS" id="PR00463">
    <property type="entry name" value="EP450I"/>
</dbReference>
<evidence type="ECO:0000256" key="3">
    <source>
        <dbReference type="ARBA" id="ARBA00022723"/>
    </source>
</evidence>
<gene>
    <name evidence="8" type="ORF">EAE98_002921</name>
</gene>
<evidence type="ECO:0000256" key="1">
    <source>
        <dbReference type="ARBA" id="ARBA00001971"/>
    </source>
</evidence>
<evidence type="ECO:0000256" key="5">
    <source>
        <dbReference type="ARBA" id="ARBA00023004"/>
    </source>
</evidence>
<dbReference type="Gene3D" id="1.10.630.10">
    <property type="entry name" value="Cytochrome P450"/>
    <property type="match status" value="1"/>
</dbReference>
<comment type="similarity">
    <text evidence="2">Belongs to the cytochrome P450 family.</text>
</comment>
<dbReference type="InterPro" id="IPR001128">
    <property type="entry name" value="Cyt_P450"/>
</dbReference>
<evidence type="ECO:0000256" key="4">
    <source>
        <dbReference type="ARBA" id="ARBA00023002"/>
    </source>
</evidence>
<evidence type="ECO:0000256" key="6">
    <source>
        <dbReference type="ARBA" id="ARBA00023026"/>
    </source>
</evidence>
<comment type="cofactor">
    <cofactor evidence="1">
        <name>heme</name>
        <dbReference type="ChEBI" id="CHEBI:30413"/>
    </cofactor>
</comment>
<evidence type="ECO:0000256" key="7">
    <source>
        <dbReference type="ARBA" id="ARBA00023033"/>
    </source>
</evidence>
<dbReference type="RefSeq" id="XP_038813070.1">
    <property type="nucleotide sequence ID" value="XM_038950541.1"/>
</dbReference>
<dbReference type="SUPFAM" id="SSF48264">
    <property type="entry name" value="Cytochrome P450"/>
    <property type="match status" value="1"/>
</dbReference>
<dbReference type="GeneID" id="62229695"/>
<dbReference type="PANTHER" id="PTHR24287:SF19">
    <property type="entry name" value="CYTOCHROME P450"/>
    <property type="match status" value="1"/>
</dbReference>
<dbReference type="InterPro" id="IPR047146">
    <property type="entry name" value="Cyt_P450_E_CYP52_fungi"/>
</dbReference>
<reference evidence="8 9" key="1">
    <citation type="journal article" date="2020" name="Genome Biol. Evol.">
        <title>Comparative genomics of Sclerotiniaceae.</title>
        <authorList>
            <person name="Valero Jimenez C.A."/>
            <person name="Steentjes M."/>
            <person name="Scholten O.E."/>
            <person name="Van Kan J.A.L."/>
        </authorList>
    </citation>
    <scope>NUCLEOTIDE SEQUENCE [LARGE SCALE GENOMIC DNA]</scope>
    <source>
        <strain evidence="8 9">B1</strain>
    </source>
</reference>
<dbReference type="PANTHER" id="PTHR24287">
    <property type="entry name" value="P450, PUTATIVE (EUROFUNG)-RELATED"/>
    <property type="match status" value="1"/>
</dbReference>
<dbReference type="EMBL" id="RCSX01000005">
    <property type="protein sequence ID" value="KAF7934876.1"/>
    <property type="molecule type" value="Genomic_DNA"/>
</dbReference>
<keyword evidence="3" id="KW-0479">Metal-binding</keyword>
<dbReference type="InterPro" id="IPR002401">
    <property type="entry name" value="Cyt_P450_E_grp-I"/>
</dbReference>
<protein>
    <recommendedName>
        <fullName evidence="10">Cytochrome P450</fullName>
    </recommendedName>
</protein>
<keyword evidence="4" id="KW-0560">Oxidoreductase</keyword>
<comment type="caution">
    <text evidence="8">The sequence shown here is derived from an EMBL/GenBank/DDBJ whole genome shotgun (WGS) entry which is preliminary data.</text>
</comment>
<organism evidence="8 9">
    <name type="scientific">Botrytis deweyae</name>
    <dbReference type="NCBI Taxonomy" id="2478750"/>
    <lineage>
        <taxon>Eukaryota</taxon>
        <taxon>Fungi</taxon>
        <taxon>Dikarya</taxon>
        <taxon>Ascomycota</taxon>
        <taxon>Pezizomycotina</taxon>
        <taxon>Leotiomycetes</taxon>
        <taxon>Helotiales</taxon>
        <taxon>Sclerotiniaceae</taxon>
        <taxon>Botrytis</taxon>
    </lineage>
</organism>
<proteinExistence type="inferred from homology"/>
<sequence length="225" mass="26274">MAIDRQRSLEKTFERISPARYVYLDELVKKTKDRTELRNQVLTLFIPARDSTSSVTGLTCFHLARHPDVWIKLREEVMSIGDAPMTFDLLKSMKYRLRLLASAGLSIQTCVEDCVLPRGGRPDGKSPILVRPGTEIRIVFHALHKDRDIWGENAMEFRPERWENFRTTWEYIPFLGGSRICPAQQMALAEVYYFVVRFMQEFKFMENRDPETKFAPGMKLSRYGE</sequence>
<dbReference type="Pfam" id="PF00067">
    <property type="entry name" value="p450"/>
    <property type="match status" value="1"/>
</dbReference>
<keyword evidence="6" id="KW-0843">Virulence</keyword>
<accession>A0ABQ7IV44</accession>
<keyword evidence="9" id="KW-1185">Reference proteome</keyword>
<dbReference type="Proteomes" id="UP000783213">
    <property type="component" value="Unassembled WGS sequence"/>
</dbReference>
<evidence type="ECO:0000313" key="8">
    <source>
        <dbReference type="EMBL" id="KAF7934876.1"/>
    </source>
</evidence>
<dbReference type="InterPro" id="IPR036396">
    <property type="entry name" value="Cyt_P450_sf"/>
</dbReference>